<dbReference type="Proteomes" id="UP000202962">
    <property type="component" value="Segment"/>
</dbReference>
<proteinExistence type="predicted"/>
<sequence length="85" mass="9694">MIVGIGIIAFVVLAFLLNKTFHGSEIIVTMLILFVLFFCILNVYYVNTDSAPHDLYNEETKKAKKKKHLNDMFDAILNKNNSSLE</sequence>
<dbReference type="RefSeq" id="YP_009249944.1">
    <property type="nucleotide sequence ID" value="NC_029996.1"/>
</dbReference>
<evidence type="ECO:0008006" key="4">
    <source>
        <dbReference type="Google" id="ProtNLM"/>
    </source>
</evidence>
<reference evidence="2 3" key="1">
    <citation type="submission" date="2015-03" db="EMBL/GenBank/DDBJ databases">
        <title>The complete genome sequence of Mocis sp. granulovirus.</title>
        <authorList>
            <person name="Ardisson-Araujo D.M.P."/>
            <person name="Melo F.L."/>
            <person name="Sosa-Gomez D.R."/>
            <person name="Ribeiro B.M."/>
        </authorList>
    </citation>
    <scope>NUCLEOTIDE SEQUENCE [LARGE SCALE GENOMIC DNA]</scope>
    <source>
        <strain evidence="2">Southern Brazil</strain>
    </source>
</reference>
<name>A0A162GW12_9BBAC</name>
<dbReference type="Pfam" id="PF05814">
    <property type="entry name" value="Ac76"/>
    <property type="match status" value="1"/>
</dbReference>
<dbReference type="InterPro" id="IPR008561">
    <property type="entry name" value="Ac76_baculovir"/>
</dbReference>
<evidence type="ECO:0000313" key="2">
    <source>
        <dbReference type="EMBL" id="AKR17456.1"/>
    </source>
</evidence>
<evidence type="ECO:0000313" key="3">
    <source>
        <dbReference type="Proteomes" id="UP000202962"/>
    </source>
</evidence>
<feature type="transmembrane region" description="Helical" evidence="1">
    <location>
        <begin position="26"/>
        <end position="46"/>
    </location>
</feature>
<evidence type="ECO:0000256" key="1">
    <source>
        <dbReference type="SAM" id="Phobius"/>
    </source>
</evidence>
<dbReference type="GeneID" id="27429790"/>
<organism evidence="2 3">
    <name type="scientific">Mocis latipes granulovirus</name>
    <dbReference type="NCBI Taxonomy" id="2072024"/>
    <lineage>
        <taxon>Viruses</taxon>
        <taxon>Viruses incertae sedis</taxon>
        <taxon>Naldaviricetes</taxon>
        <taxon>Lefavirales</taxon>
        <taxon>Baculoviridae</taxon>
        <taxon>Betabaculovirus</taxon>
        <taxon>Betabaculovirus molatipedis</taxon>
    </lineage>
</organism>
<keyword evidence="1" id="KW-1133">Transmembrane helix</keyword>
<protein>
    <recommendedName>
        <fullName evidence="4">Ac76</fullName>
    </recommendedName>
</protein>
<keyword evidence="1" id="KW-0472">Membrane</keyword>
<dbReference type="EMBL" id="KR011718">
    <property type="protein sequence ID" value="AKR17456.1"/>
    <property type="molecule type" value="Genomic_DNA"/>
</dbReference>
<accession>A0A162GW12</accession>
<dbReference type="KEGG" id="vg:27429790"/>
<keyword evidence="1" id="KW-0812">Transmembrane</keyword>
<keyword evidence="3" id="KW-1185">Reference proteome</keyword>